<evidence type="ECO:0000256" key="4">
    <source>
        <dbReference type="ARBA" id="ARBA00022679"/>
    </source>
</evidence>
<keyword evidence="8" id="KW-0067">ATP-binding</keyword>
<comment type="pathway">
    <text evidence="1">Pyrimidine metabolism; dTTP biosynthesis.</text>
</comment>
<dbReference type="EMBL" id="JAEHOE010000090">
    <property type="protein sequence ID" value="KAG2487939.1"/>
    <property type="molecule type" value="Genomic_DNA"/>
</dbReference>
<keyword evidence="4" id="KW-0808">Transferase</keyword>
<dbReference type="Proteomes" id="UP000612055">
    <property type="component" value="Unassembled WGS sequence"/>
</dbReference>
<sequence length="162" mass="16845">MLRLLASGTTLVLDRYSYSGVAYTAAKGVGHLDTSYCRSVEVGLPAADLVVLMRLSAEEGAARGGYGQERYEKLDFQRKVAEQFAALVDGQWLGVDATGAPEAIHQQVLAAVRPVVQRAVGGAPLGRLWDYAPLELGPGPGPERGPGQGQGQKGGLAQAGGA</sequence>
<evidence type="ECO:0000256" key="5">
    <source>
        <dbReference type="ARBA" id="ARBA00022727"/>
    </source>
</evidence>
<accession>A0A835XYE0</accession>
<keyword evidence="12" id="KW-1185">Reference proteome</keyword>
<feature type="compositionally biased region" description="Gly residues" evidence="9">
    <location>
        <begin position="142"/>
        <end position="162"/>
    </location>
</feature>
<feature type="region of interest" description="Disordered" evidence="9">
    <location>
        <begin position="134"/>
        <end position="162"/>
    </location>
</feature>
<organism evidence="11 12">
    <name type="scientific">Edaphochlamys debaryana</name>
    <dbReference type="NCBI Taxonomy" id="47281"/>
    <lineage>
        <taxon>Eukaryota</taxon>
        <taxon>Viridiplantae</taxon>
        <taxon>Chlorophyta</taxon>
        <taxon>core chlorophytes</taxon>
        <taxon>Chlorophyceae</taxon>
        <taxon>CS clade</taxon>
        <taxon>Chlamydomonadales</taxon>
        <taxon>Chlamydomonadales incertae sedis</taxon>
        <taxon>Edaphochlamys</taxon>
    </lineage>
</organism>
<dbReference type="InterPro" id="IPR027417">
    <property type="entry name" value="P-loop_NTPase"/>
</dbReference>
<dbReference type="GO" id="GO:0004550">
    <property type="term" value="F:nucleoside diphosphate kinase activity"/>
    <property type="evidence" value="ECO:0007669"/>
    <property type="project" value="TreeGrafter"/>
</dbReference>
<keyword evidence="6" id="KW-0547">Nucleotide-binding</keyword>
<proteinExistence type="inferred from homology"/>
<dbReference type="GO" id="GO:0005524">
    <property type="term" value="F:ATP binding"/>
    <property type="evidence" value="ECO:0007669"/>
    <property type="project" value="UniProtKB-KW"/>
</dbReference>
<dbReference type="PANTHER" id="PTHR10344:SF1">
    <property type="entry name" value="THYMIDYLATE KINASE"/>
    <property type="match status" value="1"/>
</dbReference>
<comment type="caution">
    <text evidence="11">The sequence shown here is derived from an EMBL/GenBank/DDBJ whole genome shotgun (WGS) entry which is preliminary data.</text>
</comment>
<evidence type="ECO:0000256" key="1">
    <source>
        <dbReference type="ARBA" id="ARBA00004992"/>
    </source>
</evidence>
<evidence type="ECO:0000313" key="12">
    <source>
        <dbReference type="Proteomes" id="UP000612055"/>
    </source>
</evidence>
<evidence type="ECO:0000256" key="2">
    <source>
        <dbReference type="ARBA" id="ARBA00009776"/>
    </source>
</evidence>
<dbReference type="GO" id="GO:0005829">
    <property type="term" value="C:cytosol"/>
    <property type="evidence" value="ECO:0007669"/>
    <property type="project" value="TreeGrafter"/>
</dbReference>
<dbReference type="InterPro" id="IPR039430">
    <property type="entry name" value="Thymidylate_kin-like_dom"/>
</dbReference>
<dbReference type="Pfam" id="PF02223">
    <property type="entry name" value="Thymidylate_kin"/>
    <property type="match status" value="1"/>
</dbReference>
<dbReference type="AlphaFoldDB" id="A0A835XYE0"/>
<reference evidence="11" key="1">
    <citation type="journal article" date="2020" name="bioRxiv">
        <title>Comparative genomics of Chlamydomonas.</title>
        <authorList>
            <person name="Craig R.J."/>
            <person name="Hasan A.R."/>
            <person name="Ness R.W."/>
            <person name="Keightley P.D."/>
        </authorList>
    </citation>
    <scope>NUCLEOTIDE SEQUENCE</scope>
    <source>
        <strain evidence="11">CCAP 11/70</strain>
    </source>
</reference>
<evidence type="ECO:0000259" key="10">
    <source>
        <dbReference type="Pfam" id="PF02223"/>
    </source>
</evidence>
<dbReference type="PANTHER" id="PTHR10344">
    <property type="entry name" value="THYMIDYLATE KINASE"/>
    <property type="match status" value="1"/>
</dbReference>
<evidence type="ECO:0000313" key="11">
    <source>
        <dbReference type="EMBL" id="KAG2487939.1"/>
    </source>
</evidence>
<dbReference type="Gene3D" id="3.40.50.300">
    <property type="entry name" value="P-loop containing nucleotide triphosphate hydrolases"/>
    <property type="match status" value="1"/>
</dbReference>
<dbReference type="GO" id="GO:0004798">
    <property type="term" value="F:dTMP kinase activity"/>
    <property type="evidence" value="ECO:0007669"/>
    <property type="project" value="UniProtKB-EC"/>
</dbReference>
<dbReference type="InterPro" id="IPR018095">
    <property type="entry name" value="Thymidylate_kin_CS"/>
</dbReference>
<evidence type="ECO:0000256" key="3">
    <source>
        <dbReference type="ARBA" id="ARBA00012980"/>
    </source>
</evidence>
<evidence type="ECO:0000256" key="7">
    <source>
        <dbReference type="ARBA" id="ARBA00022777"/>
    </source>
</evidence>
<evidence type="ECO:0000256" key="6">
    <source>
        <dbReference type="ARBA" id="ARBA00022741"/>
    </source>
</evidence>
<comment type="similarity">
    <text evidence="2">Belongs to the thymidylate kinase family.</text>
</comment>
<feature type="domain" description="Thymidylate kinase-like" evidence="10">
    <location>
        <begin position="4"/>
        <end position="108"/>
    </location>
</feature>
<dbReference type="GO" id="GO:0005739">
    <property type="term" value="C:mitochondrion"/>
    <property type="evidence" value="ECO:0007669"/>
    <property type="project" value="TreeGrafter"/>
</dbReference>
<dbReference type="GO" id="GO:0005634">
    <property type="term" value="C:nucleus"/>
    <property type="evidence" value="ECO:0007669"/>
    <property type="project" value="TreeGrafter"/>
</dbReference>
<dbReference type="PROSITE" id="PS01331">
    <property type="entry name" value="THYMIDYLATE_KINASE"/>
    <property type="match status" value="1"/>
</dbReference>
<protein>
    <recommendedName>
        <fullName evidence="3">dTMP kinase</fullName>
        <ecNumber evidence="3">2.7.4.9</ecNumber>
    </recommendedName>
</protein>
<dbReference type="EC" id="2.7.4.9" evidence="3"/>
<keyword evidence="5" id="KW-0545">Nucleotide biosynthesis</keyword>
<gene>
    <name evidence="11" type="ORF">HYH03_013518</name>
</gene>
<dbReference type="OrthoDB" id="425602at2759"/>
<dbReference type="GO" id="GO:0006235">
    <property type="term" value="P:dTTP biosynthetic process"/>
    <property type="evidence" value="ECO:0007669"/>
    <property type="project" value="TreeGrafter"/>
</dbReference>
<keyword evidence="7" id="KW-0418">Kinase</keyword>
<name>A0A835XYE0_9CHLO</name>
<dbReference type="GO" id="GO:0006227">
    <property type="term" value="P:dUDP biosynthetic process"/>
    <property type="evidence" value="ECO:0007669"/>
    <property type="project" value="TreeGrafter"/>
</dbReference>
<evidence type="ECO:0000256" key="9">
    <source>
        <dbReference type="SAM" id="MobiDB-lite"/>
    </source>
</evidence>
<dbReference type="SUPFAM" id="SSF52540">
    <property type="entry name" value="P-loop containing nucleoside triphosphate hydrolases"/>
    <property type="match status" value="1"/>
</dbReference>
<evidence type="ECO:0000256" key="8">
    <source>
        <dbReference type="ARBA" id="ARBA00022840"/>
    </source>
</evidence>
<dbReference type="GO" id="GO:0006233">
    <property type="term" value="P:dTDP biosynthetic process"/>
    <property type="evidence" value="ECO:0007669"/>
    <property type="project" value="InterPro"/>
</dbReference>